<evidence type="ECO:0000256" key="1">
    <source>
        <dbReference type="SAM" id="SignalP"/>
    </source>
</evidence>
<dbReference type="EMBL" id="JAGTXB010000012">
    <property type="protein sequence ID" value="MBS0030044.1"/>
    <property type="molecule type" value="Genomic_DNA"/>
</dbReference>
<dbReference type="RefSeq" id="WP_211975185.1">
    <property type="nucleotide sequence ID" value="NZ_CBFHAM010000045.1"/>
</dbReference>
<sequence length="1284" mass="141555">MRIYFTLPVLLLFLLFCLPGFVSAQDIQHDLNVNIARAEFKARQVIPPSPEASELGKYGNLPMNLFTGTPNINIPLYELKGQSLSLPISLSFNATGFKPEELASWVGQNWSLNAGGVVTRAVMGNPDNDNNYYRNDSTLGIPPLNDLFALFDYQRSTQVAEKDAQPDYYYYNFGNNSGKYLIRPNGVVLKKTKNNLAINHNDRTSPTITDEQGNVYTFSDEETTRMVLNDDAEPEGPTVLSYTFPSSWFLSAVTSADGNEQLTFEYYSTTGEQPVYQNILQNESVTYTVTTRGAQVTKSTESYKAVPPEIHILRKFLKRISLIRKGQVVAYADIISSNTRSDASFPEDRLVQGINIYNNVNNNSILIKKYIFYSGYFTNPGNQLSKNRLRLDSLKEIAVSGTATVPPYEFSYNQDYQMPDISTGGIDHWGFYNGYGNNSLVPNRPYGEVTVGKGANRTPSNAAKFGLLTKIKYPTGGFTVFEYEGNKATTTSADLPSGDIGGLRIKSMTDMPTANSKAVTRTYEYLSSDGSSSGRVSPRFPDYTKTTGYIDYELSVGHTETASSGKFTVSATSIFGLGTVQGSHIGYETVTEYVTDPVSSQSLGKTVYEYHIGNWFFDDISSGDLERKSIYDNSGKLLQETTNSYNYTDVEWLDMLKTTPSSAQSSKTIYCKKVNPNGGYTYQRYSPSETVTGCVATRNYSIDLLAGLTQFPCQAKDLALVTVKEFDKTTNAYITTSTRNTYTSLKHTYPSLIEQLTTSGDKAFTQKKYAADYVIPGTADIISKGIGLLQSKNINGAEIESAQYRQNADGSNTRYLSGSYTVYSNIIPAPLSLFRLETATPLTNFQETKVSAAGVFSADSRYKPMATFKYNTSGNLTEQTKTDDITTSYIWDYKSLFPVAEVSNADTNVIAYTGFETDANPDAYWTVTGGAKDTVNAFTGARSYNLKTGGLISKINSIAITRPLMVTYWSRNGAITVTQNAGTAIPVKVTGPTFNGWTLYKHLLPAGTQQVKLTAANATIDELRLYPADAQMQTYSYAPFVGLTSKTGPADLSSYFEYDGLGRLVNAKDFKGQIVQNYRYNYGPGLAMTAPDTSLYYNAALQANFTRASCDSGEAGIITYSVPYGRYSSAISQADANAKAQQDLNTNGQAYANANAPCWFYNVRVSRVFTKTDCPPDRGDGLPYDYIVEARKHRSTISQASANYLAQQDILNNGQWEANAHGHCFCEGLHTKIIKGICETGVKQYVSSLPDPQGGYKCLFVYIWSDGSHTETYSERQPSPCPID</sequence>
<comment type="caution">
    <text evidence="3">The sequence shown here is derived from an EMBL/GenBank/DDBJ whole genome shotgun (WGS) entry which is preliminary data.</text>
</comment>
<dbReference type="Proteomes" id="UP000676386">
    <property type="component" value="Unassembled WGS sequence"/>
</dbReference>
<keyword evidence="1" id="KW-0732">Signal</keyword>
<proteinExistence type="predicted"/>
<evidence type="ECO:0000313" key="3">
    <source>
        <dbReference type="EMBL" id="MBS0030044.1"/>
    </source>
</evidence>
<feature type="chain" id="PRO_5046425619" description="DUF5977 domain-containing protein" evidence="1">
    <location>
        <begin position="25"/>
        <end position="1284"/>
    </location>
</feature>
<organism evidence="3 4">
    <name type="scientific">Chitinophaga hostae</name>
    <dbReference type="NCBI Taxonomy" id="2831022"/>
    <lineage>
        <taxon>Bacteria</taxon>
        <taxon>Pseudomonadati</taxon>
        <taxon>Bacteroidota</taxon>
        <taxon>Chitinophagia</taxon>
        <taxon>Chitinophagales</taxon>
        <taxon>Chitinophagaceae</taxon>
        <taxon>Chitinophaga</taxon>
    </lineage>
</organism>
<name>A0ABS5J4A5_9BACT</name>
<dbReference type="Pfam" id="PF19404">
    <property type="entry name" value="DUF5977"/>
    <property type="match status" value="2"/>
</dbReference>
<evidence type="ECO:0000259" key="2">
    <source>
        <dbReference type="Pfam" id="PF19404"/>
    </source>
</evidence>
<feature type="domain" description="DUF5977" evidence="2">
    <location>
        <begin position="1160"/>
        <end position="1224"/>
    </location>
</feature>
<protein>
    <recommendedName>
        <fullName evidence="2">DUF5977 domain-containing protein</fullName>
    </recommendedName>
</protein>
<feature type="signal peptide" evidence="1">
    <location>
        <begin position="1"/>
        <end position="24"/>
    </location>
</feature>
<reference evidence="3 4" key="1">
    <citation type="submission" date="2021-04" db="EMBL/GenBank/DDBJ databases">
        <title>Chitinophaga sp. nov., isolated from the rhizosphere soil.</title>
        <authorList>
            <person name="He S."/>
        </authorList>
    </citation>
    <scope>NUCLEOTIDE SEQUENCE [LARGE SCALE GENOMIC DNA]</scope>
    <source>
        <strain evidence="3 4">2R12</strain>
    </source>
</reference>
<keyword evidence="4" id="KW-1185">Reference proteome</keyword>
<feature type="domain" description="DUF5977" evidence="2">
    <location>
        <begin position="1096"/>
        <end position="1158"/>
    </location>
</feature>
<accession>A0ABS5J4A5</accession>
<gene>
    <name evidence="3" type="ORF">KE626_22150</name>
</gene>
<evidence type="ECO:0000313" key="4">
    <source>
        <dbReference type="Proteomes" id="UP000676386"/>
    </source>
</evidence>
<dbReference type="InterPro" id="IPR046020">
    <property type="entry name" value="DUF5977"/>
</dbReference>